<keyword evidence="1" id="KW-0812">Transmembrane</keyword>
<organism evidence="3 4">
    <name type="scientific">Sandaracinus amylolyticus</name>
    <dbReference type="NCBI Taxonomy" id="927083"/>
    <lineage>
        <taxon>Bacteria</taxon>
        <taxon>Pseudomonadati</taxon>
        <taxon>Myxococcota</taxon>
        <taxon>Polyangia</taxon>
        <taxon>Polyangiales</taxon>
        <taxon>Sandaracinaceae</taxon>
        <taxon>Sandaracinus</taxon>
    </lineage>
</organism>
<dbReference type="EMBL" id="CP011125">
    <property type="protein sequence ID" value="AKF09302.1"/>
    <property type="molecule type" value="Genomic_DNA"/>
</dbReference>
<gene>
    <name evidence="3" type="ORF">DB32_006451</name>
</gene>
<feature type="domain" description="DUF1266" evidence="2">
    <location>
        <begin position="105"/>
        <end position="183"/>
    </location>
</feature>
<accession>A0A0F6W7K6</accession>
<sequence length="208" mass="22628">MEALASVPWWGFCIAAFAFVVTIVGVVVWQVIQSRLEKHEEAQFASGKGIAPPTHPEPLHAWTTMACGVCDGGASWMNESAHAGQNMLVGSWGVSSAVLLDHRLSELAAQQRDAWNLVRALRMVLAARAAGYLDPGGCWNRARPIAQELQHRYPSFDAIGHDYLRGLRTWMQVPPDGSADDPEVQRCAANVARLAAASWNGVPYRAAI</sequence>
<dbReference type="Proteomes" id="UP000034883">
    <property type="component" value="Chromosome"/>
</dbReference>
<reference evidence="3 4" key="1">
    <citation type="submission" date="2015-03" db="EMBL/GenBank/DDBJ databases">
        <title>Genome assembly of Sandaracinus amylolyticus DSM 53668.</title>
        <authorList>
            <person name="Sharma G."/>
            <person name="Subramanian S."/>
        </authorList>
    </citation>
    <scope>NUCLEOTIDE SEQUENCE [LARGE SCALE GENOMIC DNA]</scope>
    <source>
        <strain evidence="3 4">DSM 53668</strain>
    </source>
</reference>
<protein>
    <recommendedName>
        <fullName evidence="2">DUF1266 domain-containing protein</fullName>
    </recommendedName>
</protein>
<dbReference type="STRING" id="927083.DB32_006451"/>
<keyword evidence="1" id="KW-0472">Membrane</keyword>
<feature type="transmembrane region" description="Helical" evidence="1">
    <location>
        <begin position="6"/>
        <end position="29"/>
    </location>
</feature>
<dbReference type="AlphaFoldDB" id="A0A0F6W7K6"/>
<evidence type="ECO:0000256" key="1">
    <source>
        <dbReference type="SAM" id="Phobius"/>
    </source>
</evidence>
<evidence type="ECO:0000313" key="4">
    <source>
        <dbReference type="Proteomes" id="UP000034883"/>
    </source>
</evidence>
<dbReference type="InterPro" id="IPR009677">
    <property type="entry name" value="DUF1266"/>
</dbReference>
<keyword evidence="1" id="KW-1133">Transmembrane helix</keyword>
<name>A0A0F6W7K6_9BACT</name>
<proteinExistence type="predicted"/>
<dbReference type="OrthoDB" id="1956494at2"/>
<evidence type="ECO:0000259" key="2">
    <source>
        <dbReference type="Pfam" id="PF06889"/>
    </source>
</evidence>
<dbReference type="Pfam" id="PF06889">
    <property type="entry name" value="DUF1266"/>
    <property type="match status" value="1"/>
</dbReference>
<keyword evidence="4" id="KW-1185">Reference proteome</keyword>
<dbReference type="KEGG" id="samy:DB32_006451"/>
<dbReference type="RefSeq" id="WP_053236362.1">
    <property type="nucleotide sequence ID" value="NZ_CP011125.1"/>
</dbReference>
<evidence type="ECO:0000313" key="3">
    <source>
        <dbReference type="EMBL" id="AKF09302.1"/>
    </source>
</evidence>